<gene>
    <name evidence="1" type="ORF">E5331_01080</name>
</gene>
<reference evidence="1" key="1">
    <citation type="submission" date="2019-04" db="EMBL/GenBank/DDBJ databases">
        <title>Microbes associate with the intestines of laboratory mice.</title>
        <authorList>
            <person name="Navarre W."/>
            <person name="Wong E."/>
            <person name="Huang K."/>
            <person name="Tropini C."/>
            <person name="Ng K."/>
            <person name="Yu B."/>
        </authorList>
    </citation>
    <scope>NUCLEOTIDE SEQUENCE</scope>
    <source>
        <strain evidence="1">NM04_E33</strain>
    </source>
</reference>
<evidence type="ECO:0000313" key="1">
    <source>
        <dbReference type="EMBL" id="TGY81005.1"/>
    </source>
</evidence>
<protein>
    <submittedName>
        <fullName evidence="1">Uncharacterized protein</fullName>
    </submittedName>
</protein>
<proteinExistence type="predicted"/>
<comment type="caution">
    <text evidence="1">The sequence shown here is derived from an EMBL/GenBank/DDBJ whole genome shotgun (WGS) entry which is preliminary data.</text>
</comment>
<accession>A0AC61RL05</accession>
<dbReference type="Proteomes" id="UP000306319">
    <property type="component" value="Unassembled WGS sequence"/>
</dbReference>
<keyword evidence="2" id="KW-1185">Reference proteome</keyword>
<sequence length="203" mass="23869">MQERDLSTEEFLNLFERKESLKMAYIPHFITQCVVYYLDLLVAYARDNRLSEYKKQTRRLKEIRKEYMDSLEKEMPPKVFQKFLAQRDEYLESCGGNLTLMFFTFGNQILKYHGRVKHESIFCYANIIIAFIDYVEDFDRQVNKRIAEKLGMPCRNHGDARLTAIKSVCMGIKNQYPIEPNDQTKLCVSVMANKASAMINAML</sequence>
<evidence type="ECO:0000313" key="2">
    <source>
        <dbReference type="Proteomes" id="UP000306319"/>
    </source>
</evidence>
<organism evidence="1 2">
    <name type="scientific">Lepagella muris</name>
    <dbReference type="NCBI Taxonomy" id="3032870"/>
    <lineage>
        <taxon>Bacteria</taxon>
        <taxon>Pseudomonadati</taxon>
        <taxon>Bacteroidota</taxon>
        <taxon>Bacteroidia</taxon>
        <taxon>Bacteroidales</taxon>
        <taxon>Muribaculaceae</taxon>
        <taxon>Lepagella</taxon>
    </lineage>
</organism>
<dbReference type="EMBL" id="SRYB01000001">
    <property type="protein sequence ID" value="TGY81005.1"/>
    <property type="molecule type" value="Genomic_DNA"/>
</dbReference>
<name>A0AC61RL05_9BACT</name>